<dbReference type="InterPro" id="IPR013096">
    <property type="entry name" value="Cupin_2"/>
</dbReference>
<name>A0ABT3JA24_9RHOB</name>
<dbReference type="RefSeq" id="WP_264773732.1">
    <property type="nucleotide sequence ID" value="NZ_JAPDOG010000048.1"/>
</dbReference>
<proteinExistence type="predicted"/>
<dbReference type="InterPro" id="IPR014710">
    <property type="entry name" value="RmlC-like_jellyroll"/>
</dbReference>
<evidence type="ECO:0000313" key="4">
    <source>
        <dbReference type="Proteomes" id="UP001207582"/>
    </source>
</evidence>
<dbReference type="SUPFAM" id="SSF47413">
    <property type="entry name" value="lambda repressor-like DNA-binding domains"/>
    <property type="match status" value="1"/>
</dbReference>
<sequence>MLSETLNDRLEAYRIGQKVRGLRTAKGLGLEQLGDHSGLSAGMLSRIERGQLFPTLPTLMRIALVFGVGLEHFFAEGEVVPIVEIVRKKERIRLPNTPSGEPTFHFESLDFPVTDRRMEAYLAEFPPGAPASAPHSHAGVEIVYVMSGSLGIDIHGKRRQLDAGDSIYFESEFDHSYVCLGDEPCRALTTVTAEPVDGR</sequence>
<reference evidence="3 4" key="1">
    <citation type="submission" date="2022-10" db="EMBL/GenBank/DDBJ databases">
        <title>Defluviimonas sp. CAU 1641 isolated from mud.</title>
        <authorList>
            <person name="Kim W."/>
        </authorList>
    </citation>
    <scope>NUCLEOTIDE SEQUENCE [LARGE SCALE GENOMIC DNA]</scope>
    <source>
        <strain evidence="3 4">CAU 1641</strain>
    </source>
</reference>
<keyword evidence="4" id="KW-1185">Reference proteome</keyword>
<dbReference type="Gene3D" id="2.60.120.10">
    <property type="entry name" value="Jelly Rolls"/>
    <property type="match status" value="1"/>
</dbReference>
<dbReference type="PANTHER" id="PTHR46797">
    <property type="entry name" value="HTH-TYPE TRANSCRIPTIONAL REGULATOR"/>
    <property type="match status" value="1"/>
</dbReference>
<dbReference type="Proteomes" id="UP001207582">
    <property type="component" value="Unassembled WGS sequence"/>
</dbReference>
<protein>
    <submittedName>
        <fullName evidence="3">XRE family transcriptional regulator</fullName>
    </submittedName>
</protein>
<evidence type="ECO:0000256" key="1">
    <source>
        <dbReference type="ARBA" id="ARBA00023125"/>
    </source>
</evidence>
<dbReference type="SUPFAM" id="SSF51182">
    <property type="entry name" value="RmlC-like cupins"/>
    <property type="match status" value="1"/>
</dbReference>
<dbReference type="EMBL" id="JAPDOG010000048">
    <property type="protein sequence ID" value="MCW3784549.1"/>
    <property type="molecule type" value="Genomic_DNA"/>
</dbReference>
<dbReference type="PANTHER" id="PTHR46797:SF19">
    <property type="entry name" value="BLL2473 PROTEIN"/>
    <property type="match status" value="1"/>
</dbReference>
<dbReference type="Pfam" id="PF07883">
    <property type="entry name" value="Cupin_2"/>
    <property type="match status" value="1"/>
</dbReference>
<accession>A0ABT3JA24</accession>
<dbReference type="CDD" id="cd02209">
    <property type="entry name" value="cupin_XRE_C"/>
    <property type="match status" value="1"/>
</dbReference>
<dbReference type="InterPro" id="IPR001387">
    <property type="entry name" value="Cro/C1-type_HTH"/>
</dbReference>
<evidence type="ECO:0000259" key="2">
    <source>
        <dbReference type="PROSITE" id="PS50943"/>
    </source>
</evidence>
<keyword evidence="1" id="KW-0238">DNA-binding</keyword>
<organism evidence="3 4">
    <name type="scientific">Defluviimonas salinarum</name>
    <dbReference type="NCBI Taxonomy" id="2992147"/>
    <lineage>
        <taxon>Bacteria</taxon>
        <taxon>Pseudomonadati</taxon>
        <taxon>Pseudomonadota</taxon>
        <taxon>Alphaproteobacteria</taxon>
        <taxon>Rhodobacterales</taxon>
        <taxon>Paracoccaceae</taxon>
        <taxon>Albidovulum</taxon>
    </lineage>
</organism>
<dbReference type="SMART" id="SM00530">
    <property type="entry name" value="HTH_XRE"/>
    <property type="match status" value="1"/>
</dbReference>
<dbReference type="CDD" id="cd00093">
    <property type="entry name" value="HTH_XRE"/>
    <property type="match status" value="1"/>
</dbReference>
<feature type="domain" description="HTH cro/C1-type" evidence="2">
    <location>
        <begin position="19"/>
        <end position="73"/>
    </location>
</feature>
<evidence type="ECO:0000313" key="3">
    <source>
        <dbReference type="EMBL" id="MCW3784549.1"/>
    </source>
</evidence>
<dbReference type="Pfam" id="PF13560">
    <property type="entry name" value="HTH_31"/>
    <property type="match status" value="1"/>
</dbReference>
<dbReference type="InterPro" id="IPR050807">
    <property type="entry name" value="TransReg_Diox_bact_type"/>
</dbReference>
<dbReference type="InterPro" id="IPR011051">
    <property type="entry name" value="RmlC_Cupin_sf"/>
</dbReference>
<comment type="caution">
    <text evidence="3">The sequence shown here is derived from an EMBL/GenBank/DDBJ whole genome shotgun (WGS) entry which is preliminary data.</text>
</comment>
<dbReference type="InterPro" id="IPR010982">
    <property type="entry name" value="Lambda_DNA-bd_dom_sf"/>
</dbReference>
<dbReference type="Gene3D" id="1.10.260.40">
    <property type="entry name" value="lambda repressor-like DNA-binding domains"/>
    <property type="match status" value="1"/>
</dbReference>
<dbReference type="PROSITE" id="PS50943">
    <property type="entry name" value="HTH_CROC1"/>
    <property type="match status" value="1"/>
</dbReference>
<gene>
    <name evidence="3" type="ORF">OM960_23810</name>
</gene>